<evidence type="ECO:0008006" key="5">
    <source>
        <dbReference type="Google" id="ProtNLM"/>
    </source>
</evidence>
<gene>
    <name evidence="2" type="ORF">B0A62_08880</name>
    <name evidence="1" type="ORF">IW20_22455</name>
</gene>
<dbReference type="Pfam" id="PF17642">
    <property type="entry name" value="TssD"/>
    <property type="match status" value="1"/>
</dbReference>
<evidence type="ECO:0000313" key="4">
    <source>
        <dbReference type="Proteomes" id="UP000198424"/>
    </source>
</evidence>
<dbReference type="GO" id="GO:0033104">
    <property type="term" value="C:type VI protein secretion system complex"/>
    <property type="evidence" value="ECO:0007669"/>
    <property type="project" value="InterPro"/>
</dbReference>
<protein>
    <recommendedName>
        <fullName evidence="5">Phage tail protein</fullName>
    </recommendedName>
</protein>
<dbReference type="STRING" id="991.IW20_22455"/>
<dbReference type="eggNOG" id="COG3209">
    <property type="taxonomic scope" value="Bacteria"/>
</dbReference>
<keyword evidence="4" id="KW-1185">Reference proteome</keyword>
<reference evidence="2 4" key="2">
    <citation type="submission" date="2016-11" db="EMBL/GenBank/DDBJ databases">
        <title>Whole genomes of Flavobacteriaceae.</title>
        <authorList>
            <person name="Stine C."/>
            <person name="Li C."/>
            <person name="Tadesse D."/>
        </authorList>
    </citation>
    <scope>NUCLEOTIDE SEQUENCE [LARGE SCALE GENOMIC DNA]</scope>
    <source>
        <strain evidence="2 4">ATCC 29551</strain>
    </source>
</reference>
<organism evidence="1 3">
    <name type="scientific">Flavobacterium hydatis</name>
    <name type="common">Cytophaga aquatilis</name>
    <dbReference type="NCBI Taxonomy" id="991"/>
    <lineage>
        <taxon>Bacteria</taxon>
        <taxon>Pseudomonadati</taxon>
        <taxon>Bacteroidota</taxon>
        <taxon>Flavobacteriia</taxon>
        <taxon>Flavobacteriales</taxon>
        <taxon>Flavobacteriaceae</taxon>
        <taxon>Flavobacterium</taxon>
    </lineage>
</organism>
<evidence type="ECO:0000313" key="2">
    <source>
        <dbReference type="EMBL" id="OXA95413.1"/>
    </source>
</evidence>
<dbReference type="Proteomes" id="UP000028712">
    <property type="component" value="Unassembled WGS sequence"/>
</dbReference>
<dbReference type="InterPro" id="IPR041408">
    <property type="entry name" value="Hcp_Tssd"/>
</dbReference>
<comment type="caution">
    <text evidence="1">The sequence shown here is derived from an EMBL/GenBank/DDBJ whole genome shotgun (WGS) entry which is preliminary data.</text>
</comment>
<evidence type="ECO:0000313" key="1">
    <source>
        <dbReference type="EMBL" id="KFF09755.1"/>
    </source>
</evidence>
<dbReference type="AlphaFoldDB" id="A0A085ZZ91"/>
<dbReference type="RefSeq" id="WP_035627549.1">
    <property type="nucleotide sequence ID" value="NZ_JBEWQG010000006.1"/>
</dbReference>
<dbReference type="OrthoDB" id="955509at2"/>
<reference evidence="1 3" key="1">
    <citation type="submission" date="2014-07" db="EMBL/GenBank/DDBJ databases">
        <title>Genome of Flavobacterium hydatis DSM 2063.</title>
        <authorList>
            <person name="Pipes S.E."/>
            <person name="Stropko S.J."/>
            <person name="Newman J.D."/>
        </authorList>
    </citation>
    <scope>NUCLEOTIDE SEQUENCE [LARGE SCALE GENOMIC DNA]</scope>
    <source>
        <strain evidence="1 3">DSM 2063</strain>
    </source>
</reference>
<evidence type="ECO:0000313" key="3">
    <source>
        <dbReference type="Proteomes" id="UP000028712"/>
    </source>
</evidence>
<dbReference type="EMBL" id="MUGY01000007">
    <property type="protein sequence ID" value="OXA95413.1"/>
    <property type="molecule type" value="Genomic_DNA"/>
</dbReference>
<proteinExistence type="predicted"/>
<dbReference type="Proteomes" id="UP000198424">
    <property type="component" value="Unassembled WGS sequence"/>
</dbReference>
<accession>A0A085ZZ91</accession>
<dbReference type="EMBL" id="JPRM01000046">
    <property type="protein sequence ID" value="KFF09755.1"/>
    <property type="molecule type" value="Genomic_DNA"/>
</dbReference>
<sequence>MSFLSKLHIDGEEYNVLEFNISFKQKIDTTSKPTGEAKGGIIRMIIEASQNSHFLAWMLNSDLTKDGKIVFYRRDALSKMKELTFVKAFCIGYDEQFTSTTEVPMKITMELVAKELTFGDAKFSNNWIALD</sequence>
<name>A0A085ZZ91_FLAHY</name>